<dbReference type="PANTHER" id="PTHR28002">
    <property type="entry name" value="MIOREX COMPLEX COMPONENT 11"/>
    <property type="match status" value="1"/>
</dbReference>
<dbReference type="PANTHER" id="PTHR28002:SF1">
    <property type="entry name" value="MIOREX COMPLEX COMPONENT 11"/>
    <property type="match status" value="1"/>
</dbReference>
<organism evidence="3 4">
    <name type="scientific">Sugiyamaella lignohabitans</name>
    <dbReference type="NCBI Taxonomy" id="796027"/>
    <lineage>
        <taxon>Eukaryota</taxon>
        <taxon>Fungi</taxon>
        <taxon>Dikarya</taxon>
        <taxon>Ascomycota</taxon>
        <taxon>Saccharomycotina</taxon>
        <taxon>Dipodascomycetes</taxon>
        <taxon>Dipodascales</taxon>
        <taxon>Trichomonascaceae</taxon>
        <taxon>Sugiyamaella</taxon>
    </lineage>
</organism>
<sequence length="271" mass="30409">MFRPLINIRPLTSGLRQPLVLGRTSAQSLIIYRSAVSRAAKKVVKQDPTIDKWEHAPRTGDGAAVATSLKSSGNSSEESEKSNSLTDEERLKLMESHPAVRKFPRFMRKYAVRFVNAPVSHVTSFLIIHEITAIAPLFALWSLFHHYDFVPPGLPDWLVSNGVNFIKVLAERNNWDTIVTAANTSKIIIQGAAAYAMVKVLLPLRIALSLFLMPWFARVFVLPVTNRLSKLWPKKKKQSGPKSDEAQDLSQDLTKDIKKKDVQNDSNRPSL</sequence>
<evidence type="ECO:0000256" key="1">
    <source>
        <dbReference type="SAM" id="MobiDB-lite"/>
    </source>
</evidence>
<feature type="transmembrane region" description="Helical" evidence="2">
    <location>
        <begin position="206"/>
        <end position="225"/>
    </location>
</feature>
<keyword evidence="2" id="KW-0472">Membrane</keyword>
<evidence type="ECO:0000256" key="2">
    <source>
        <dbReference type="SAM" id="Phobius"/>
    </source>
</evidence>
<feature type="region of interest" description="Disordered" evidence="1">
    <location>
        <begin position="51"/>
        <end position="88"/>
    </location>
</feature>
<evidence type="ECO:0000313" key="3">
    <source>
        <dbReference type="EMBL" id="ANB14099.1"/>
    </source>
</evidence>
<dbReference type="Proteomes" id="UP000189580">
    <property type="component" value="Chromosome d"/>
</dbReference>
<keyword evidence="4" id="KW-1185">Reference proteome</keyword>
<dbReference type="GeneID" id="30037256"/>
<dbReference type="OrthoDB" id="5580261at2759"/>
<evidence type="ECO:0000313" key="4">
    <source>
        <dbReference type="Proteomes" id="UP000189580"/>
    </source>
</evidence>
<dbReference type="AlphaFoldDB" id="A0A167EHS3"/>
<keyword evidence="2" id="KW-0812">Transmembrane</keyword>
<proteinExistence type="predicted"/>
<dbReference type="EMBL" id="CP014502">
    <property type="protein sequence ID" value="ANB14099.1"/>
    <property type="molecule type" value="Genomic_DNA"/>
</dbReference>
<dbReference type="GO" id="GO:0005739">
    <property type="term" value="C:mitochondrion"/>
    <property type="evidence" value="ECO:0007669"/>
    <property type="project" value="TreeGrafter"/>
</dbReference>
<keyword evidence="2" id="KW-1133">Transmembrane helix</keyword>
<protein>
    <submittedName>
        <fullName evidence="3">Uncharacterized protein</fullName>
    </submittedName>
</protein>
<name>A0A167EHS3_9ASCO</name>
<dbReference type="InterPro" id="IPR018811">
    <property type="entry name" value="MRX11"/>
</dbReference>
<reference evidence="3 4" key="1">
    <citation type="submission" date="2016-02" db="EMBL/GenBank/DDBJ databases">
        <title>Complete genome sequence and transcriptome regulation of the pentose utilising yeast Sugiyamaella lignohabitans.</title>
        <authorList>
            <person name="Bellasio M."/>
            <person name="Peymann A."/>
            <person name="Valli M."/>
            <person name="Sipitzky M."/>
            <person name="Graf A."/>
            <person name="Sauer M."/>
            <person name="Marx H."/>
            <person name="Mattanovich D."/>
        </authorList>
    </citation>
    <scope>NUCLEOTIDE SEQUENCE [LARGE SCALE GENOMIC DNA]</scope>
    <source>
        <strain evidence="3 4">CBS 10342</strain>
    </source>
</reference>
<feature type="transmembrane region" description="Helical" evidence="2">
    <location>
        <begin position="111"/>
        <end position="144"/>
    </location>
</feature>
<gene>
    <name evidence="3" type="ORF">AWJ20_5056</name>
</gene>
<dbReference type="KEGG" id="slb:AWJ20_5056"/>
<dbReference type="RefSeq" id="XP_018736576.1">
    <property type="nucleotide sequence ID" value="XM_018882172.1"/>
</dbReference>
<feature type="region of interest" description="Disordered" evidence="1">
    <location>
        <begin position="232"/>
        <end position="271"/>
    </location>
</feature>
<feature type="compositionally biased region" description="Basic and acidic residues" evidence="1">
    <location>
        <begin position="253"/>
        <end position="263"/>
    </location>
</feature>
<accession>A0A167EHS3</accession>
<dbReference type="Pfam" id="PF10306">
    <property type="entry name" value="FLILHELTA"/>
    <property type="match status" value="1"/>
</dbReference>